<dbReference type="GO" id="GO:0031110">
    <property type="term" value="P:regulation of microtubule polymerization or depolymerization"/>
    <property type="evidence" value="ECO:0007669"/>
    <property type="project" value="TreeGrafter"/>
</dbReference>
<dbReference type="GO" id="GO:0007059">
    <property type="term" value="P:chromosome segregation"/>
    <property type="evidence" value="ECO:0007669"/>
    <property type="project" value="InterPro"/>
</dbReference>
<dbReference type="GO" id="GO:0072686">
    <property type="term" value="C:mitotic spindle"/>
    <property type="evidence" value="ECO:0007669"/>
    <property type="project" value="TreeGrafter"/>
</dbReference>
<reference evidence="4 5" key="1">
    <citation type="submission" date="2014-09" db="EMBL/GenBank/DDBJ databases">
        <authorList>
            <person name="Martin A.A."/>
        </authorList>
    </citation>
    <scope>NUCLEOTIDE SEQUENCE</scope>
    <source>
        <strain evidence="5">ED321</strain>
        <strain evidence="4">ED321 Heterogonic</strain>
    </source>
</reference>
<dbReference type="AlphaFoldDB" id="A0A090L613"/>
<dbReference type="GeneID" id="36377522"/>
<dbReference type="Proteomes" id="UP000035682">
    <property type="component" value="Unplaced"/>
</dbReference>
<dbReference type="GO" id="GO:0000940">
    <property type="term" value="C:outer kinetochore"/>
    <property type="evidence" value="ECO:0007669"/>
    <property type="project" value="TreeGrafter"/>
</dbReference>
<organism evidence="4">
    <name type="scientific">Strongyloides ratti</name>
    <name type="common">Parasitic roundworm</name>
    <dbReference type="NCBI Taxonomy" id="34506"/>
    <lineage>
        <taxon>Eukaryota</taxon>
        <taxon>Metazoa</taxon>
        <taxon>Ecdysozoa</taxon>
        <taxon>Nematoda</taxon>
        <taxon>Chromadorea</taxon>
        <taxon>Rhabditida</taxon>
        <taxon>Tylenchina</taxon>
        <taxon>Panagrolaimomorpha</taxon>
        <taxon>Strongyloidoidea</taxon>
        <taxon>Strongyloididae</taxon>
        <taxon>Strongyloides</taxon>
    </lineage>
</organism>
<evidence type="ECO:0000256" key="1">
    <source>
        <dbReference type="ARBA" id="ARBA00006836"/>
    </source>
</evidence>
<dbReference type="Pfam" id="PF07160">
    <property type="entry name" value="SKA1"/>
    <property type="match status" value="1"/>
</dbReference>
<dbReference type="STRING" id="34506.A0A090L613"/>
<evidence type="ECO:0000256" key="2">
    <source>
        <dbReference type="ARBA" id="ARBA00047182"/>
    </source>
</evidence>
<sequence>MSKLSLVLSDILNKYQNNTSNDLVETFNEALKSVEEMVDKEKEIENLNFFDHLKTPCLSNFEKNEEPKVKEISEKEDVTSTETFTNVIPINGLFPVTEEEWNLIPQTIKGRLTLELVNKFIKTIEELVVKKNDFESKYFKLNKKDKNKVLFWKEFETKVLIGKKWIFQDDVTEVLPQKEKFPFIKYGMDCLRHCKRIQQTKNKGKIIIVIQQFD</sequence>
<dbReference type="PANTHER" id="PTHR28573:SF1">
    <property type="entry name" value="SPINDLE AND KINETOCHORE-ASSOCIATED PROTEIN 1"/>
    <property type="match status" value="1"/>
</dbReference>
<evidence type="ECO:0000256" key="3">
    <source>
        <dbReference type="ARBA" id="ARBA00047202"/>
    </source>
</evidence>
<dbReference type="RefSeq" id="XP_024504358.1">
    <property type="nucleotide sequence ID" value="XM_024650597.1"/>
</dbReference>
<gene>
    <name evidence="4 6 7" type="ORF">SRAE_1000341000</name>
</gene>
<evidence type="ECO:0000313" key="6">
    <source>
        <dbReference type="WBParaSite" id="SRAE_1000341000.1"/>
    </source>
</evidence>
<evidence type="ECO:0000313" key="5">
    <source>
        <dbReference type="Proteomes" id="UP000035682"/>
    </source>
</evidence>
<protein>
    <recommendedName>
        <fullName evidence="2">SKA complex subunit 1</fullName>
    </recommendedName>
    <alternativeName>
        <fullName evidence="3">Spindle and kinetochore-associated protein 1</fullName>
    </alternativeName>
</protein>
<comment type="similarity">
    <text evidence="1">Belongs to the SKA1 family.</text>
</comment>
<dbReference type="WormBase" id="SRAE_1000341000">
    <property type="protein sequence ID" value="SRP00409"/>
    <property type="gene ID" value="WBGene00260027"/>
</dbReference>
<dbReference type="PANTHER" id="PTHR28573">
    <property type="entry name" value="SPINDLE AND KINETOCHORE-ASSOCIATED PROTEIN 1"/>
    <property type="match status" value="1"/>
</dbReference>
<dbReference type="InterPro" id="IPR042031">
    <property type="entry name" value="SKA1_MBD_sf"/>
</dbReference>
<evidence type="ECO:0000313" key="7">
    <source>
        <dbReference type="WormBase" id="SRAE_1000341000"/>
    </source>
</evidence>
<accession>A0A090L613</accession>
<dbReference type="WBParaSite" id="SRAE_1000341000.1">
    <property type="protein sequence ID" value="SRAE_1000341000.1"/>
    <property type="gene ID" value="WBGene00260027"/>
</dbReference>
<dbReference type="InterPro" id="IPR009829">
    <property type="entry name" value="SKA1"/>
</dbReference>
<dbReference type="GO" id="GO:0000278">
    <property type="term" value="P:mitotic cell cycle"/>
    <property type="evidence" value="ECO:0007669"/>
    <property type="project" value="TreeGrafter"/>
</dbReference>
<dbReference type="EMBL" id="LN609528">
    <property type="protein sequence ID" value="CEF65157.1"/>
    <property type="molecule type" value="Genomic_DNA"/>
</dbReference>
<keyword evidence="5" id="KW-1185">Reference proteome</keyword>
<dbReference type="OrthoDB" id="5962at2759"/>
<evidence type="ECO:0000313" key="4">
    <source>
        <dbReference type="EMBL" id="CEF65157.1"/>
    </source>
</evidence>
<name>A0A090L613_STRRB</name>
<dbReference type="GO" id="GO:0051301">
    <property type="term" value="P:cell division"/>
    <property type="evidence" value="ECO:0007669"/>
    <property type="project" value="InterPro"/>
</dbReference>
<dbReference type="GO" id="GO:0008017">
    <property type="term" value="F:microtubule binding"/>
    <property type="evidence" value="ECO:0007669"/>
    <property type="project" value="InterPro"/>
</dbReference>
<reference evidence="6" key="2">
    <citation type="submission" date="2020-12" db="UniProtKB">
        <authorList>
            <consortium name="WormBaseParasite"/>
        </authorList>
    </citation>
    <scope>IDENTIFICATION</scope>
</reference>
<dbReference type="GO" id="GO:0005876">
    <property type="term" value="C:spindle microtubule"/>
    <property type="evidence" value="ECO:0007669"/>
    <property type="project" value="TreeGrafter"/>
</dbReference>
<proteinExistence type="inferred from homology"/>
<dbReference type="CTD" id="36377522"/>
<dbReference type="Gene3D" id="1.10.10.1890">
    <property type="entry name" value="Ska1 microtubule binding domain-like"/>
    <property type="match status" value="1"/>
</dbReference>